<evidence type="ECO:0000313" key="2">
    <source>
        <dbReference type="Proteomes" id="UP000366872"/>
    </source>
</evidence>
<protein>
    <submittedName>
        <fullName evidence="1">Uncharacterized protein</fullName>
    </submittedName>
</protein>
<organism evidence="1 2">
    <name type="scientific">Pontiella desulfatans</name>
    <dbReference type="NCBI Taxonomy" id="2750659"/>
    <lineage>
        <taxon>Bacteria</taxon>
        <taxon>Pseudomonadati</taxon>
        <taxon>Kiritimatiellota</taxon>
        <taxon>Kiritimatiellia</taxon>
        <taxon>Kiritimatiellales</taxon>
        <taxon>Pontiellaceae</taxon>
        <taxon>Pontiella</taxon>
    </lineage>
</organism>
<keyword evidence="2" id="KW-1185">Reference proteome</keyword>
<dbReference type="AlphaFoldDB" id="A0A6C2U148"/>
<reference evidence="1 2" key="1">
    <citation type="submission" date="2019-04" db="EMBL/GenBank/DDBJ databases">
        <authorList>
            <person name="Van Vliet M D."/>
        </authorList>
    </citation>
    <scope>NUCLEOTIDE SEQUENCE [LARGE SCALE GENOMIC DNA]</scope>
    <source>
        <strain evidence="1 2">F1</strain>
    </source>
</reference>
<sequence>MKIWLAAISHKHGSTVYAAVSRERLIHELHGYVKSWWSRELPEEVFPDGMPEEEAVDRYFGKVGHEYLEFIDETELAGSD</sequence>
<evidence type="ECO:0000313" key="1">
    <source>
        <dbReference type="EMBL" id="VGO13672.1"/>
    </source>
</evidence>
<proteinExistence type="predicted"/>
<dbReference type="EMBL" id="CAAHFG010000001">
    <property type="protein sequence ID" value="VGO13672.1"/>
    <property type="molecule type" value="Genomic_DNA"/>
</dbReference>
<accession>A0A6C2U148</accession>
<dbReference type="RefSeq" id="WP_136079221.1">
    <property type="nucleotide sequence ID" value="NZ_CAAHFG010000001.1"/>
</dbReference>
<gene>
    <name evidence="1" type="ORF">PDESU_02229</name>
</gene>
<name>A0A6C2U148_PONDE</name>
<dbReference type="Proteomes" id="UP000366872">
    <property type="component" value="Unassembled WGS sequence"/>
</dbReference>